<dbReference type="PANTHER" id="PTHR24123:SF33">
    <property type="entry name" value="PROTEIN HOS4"/>
    <property type="match status" value="1"/>
</dbReference>
<dbReference type="SUPFAM" id="SSF48403">
    <property type="entry name" value="Ankyrin repeat"/>
    <property type="match status" value="1"/>
</dbReference>
<protein>
    <submittedName>
        <fullName evidence="5">Uncharacterized protein</fullName>
    </submittedName>
</protein>
<reference evidence="6" key="1">
    <citation type="submission" date="2013-02" db="EMBL/GenBank/DDBJ databases">
        <authorList>
            <person name="Hughes D."/>
        </authorList>
    </citation>
    <scope>NUCLEOTIDE SEQUENCE</scope>
    <source>
        <strain>Durham</strain>
        <strain evidence="6">NC isolate 2 -- Noor lab</strain>
    </source>
</reference>
<name>T1GA18_MEGSC</name>
<dbReference type="InterPro" id="IPR036770">
    <property type="entry name" value="Ankyrin_rpt-contain_sf"/>
</dbReference>
<sequence>MSDREPYYGPPPDSDSDESYEGFYFGDDHIDKKANRRAQLVINPDQELYDSAHSGNLESLKKNIKDLMFDLNEILETGGQTLLLVACRFGNVEVVEYLLKNGANPNRQVDSYSPLMEACSLPIEKTKEAYDIVKLLLNYKVVVNVSNKFGMTPFMFACKYGHIAVVKKLMKLASMEAADNNGTNPLLHAIENNQQEIVKILLQEGASIEVCNRKGYSPSQVAQFFGFYDILDLLPKEKETFFVPSTFLCYNSLSDGFQESS</sequence>
<dbReference type="Proteomes" id="UP000015102">
    <property type="component" value="Unassembled WGS sequence"/>
</dbReference>
<dbReference type="Pfam" id="PF00023">
    <property type="entry name" value="Ank"/>
    <property type="match status" value="1"/>
</dbReference>
<dbReference type="PROSITE" id="PS50088">
    <property type="entry name" value="ANK_REPEAT"/>
    <property type="match status" value="2"/>
</dbReference>
<proteinExistence type="predicted"/>
<organism evidence="5 6">
    <name type="scientific">Megaselia scalaris</name>
    <name type="common">Humpbacked fly</name>
    <name type="synonym">Phora scalaris</name>
    <dbReference type="NCBI Taxonomy" id="36166"/>
    <lineage>
        <taxon>Eukaryota</taxon>
        <taxon>Metazoa</taxon>
        <taxon>Ecdysozoa</taxon>
        <taxon>Arthropoda</taxon>
        <taxon>Hexapoda</taxon>
        <taxon>Insecta</taxon>
        <taxon>Pterygota</taxon>
        <taxon>Neoptera</taxon>
        <taxon>Endopterygota</taxon>
        <taxon>Diptera</taxon>
        <taxon>Brachycera</taxon>
        <taxon>Muscomorpha</taxon>
        <taxon>Platypezoidea</taxon>
        <taxon>Phoridae</taxon>
        <taxon>Megaseliini</taxon>
        <taxon>Megaselia</taxon>
    </lineage>
</organism>
<evidence type="ECO:0000313" key="6">
    <source>
        <dbReference type="Proteomes" id="UP000015102"/>
    </source>
</evidence>
<evidence type="ECO:0000256" key="2">
    <source>
        <dbReference type="ARBA" id="ARBA00023043"/>
    </source>
</evidence>
<keyword evidence="2 3" id="KW-0040">ANK repeat</keyword>
<reference evidence="5" key="2">
    <citation type="submission" date="2015-06" db="UniProtKB">
        <authorList>
            <consortium name="EnsemblMetazoa"/>
        </authorList>
    </citation>
    <scope>IDENTIFICATION</scope>
</reference>
<dbReference type="SMART" id="SM00248">
    <property type="entry name" value="ANK"/>
    <property type="match status" value="4"/>
</dbReference>
<dbReference type="EnsemblMetazoa" id="MESCA000061-RA">
    <property type="protein sequence ID" value="MESCA000061-PA"/>
    <property type="gene ID" value="MESCA000061"/>
</dbReference>
<feature type="repeat" description="ANK" evidence="3">
    <location>
        <begin position="181"/>
        <end position="213"/>
    </location>
</feature>
<evidence type="ECO:0000256" key="4">
    <source>
        <dbReference type="SAM" id="MobiDB-lite"/>
    </source>
</evidence>
<feature type="repeat" description="ANK" evidence="3">
    <location>
        <begin position="78"/>
        <end position="110"/>
    </location>
</feature>
<dbReference type="InterPro" id="IPR051165">
    <property type="entry name" value="Multifunctional_ANK_Repeat"/>
</dbReference>
<accession>T1GA18</accession>
<dbReference type="Pfam" id="PF12796">
    <property type="entry name" value="Ank_2"/>
    <property type="match status" value="1"/>
</dbReference>
<dbReference type="InterPro" id="IPR002110">
    <property type="entry name" value="Ankyrin_rpt"/>
</dbReference>
<dbReference type="EMBL" id="CAQQ02196705">
    <property type="status" value="NOT_ANNOTATED_CDS"/>
    <property type="molecule type" value="Genomic_DNA"/>
</dbReference>
<keyword evidence="1" id="KW-0677">Repeat</keyword>
<dbReference type="HOGENOM" id="CLU_1066677_0_0_1"/>
<dbReference type="PANTHER" id="PTHR24123">
    <property type="entry name" value="ANKYRIN REPEAT-CONTAINING"/>
    <property type="match status" value="1"/>
</dbReference>
<dbReference type="STRING" id="36166.T1GA18"/>
<evidence type="ECO:0000256" key="3">
    <source>
        <dbReference type="PROSITE-ProRule" id="PRU00023"/>
    </source>
</evidence>
<dbReference type="Gene3D" id="1.25.40.20">
    <property type="entry name" value="Ankyrin repeat-containing domain"/>
    <property type="match status" value="2"/>
</dbReference>
<evidence type="ECO:0000256" key="1">
    <source>
        <dbReference type="ARBA" id="ARBA00022737"/>
    </source>
</evidence>
<keyword evidence="6" id="KW-1185">Reference proteome</keyword>
<feature type="region of interest" description="Disordered" evidence="4">
    <location>
        <begin position="1"/>
        <end position="21"/>
    </location>
</feature>
<dbReference type="OMA" id="KSECPEY"/>
<dbReference type="PROSITE" id="PS50297">
    <property type="entry name" value="ANK_REP_REGION"/>
    <property type="match status" value="2"/>
</dbReference>
<evidence type="ECO:0000313" key="5">
    <source>
        <dbReference type="EnsemblMetazoa" id="MESCA000061-PA"/>
    </source>
</evidence>
<dbReference type="AlphaFoldDB" id="T1GA18"/>